<dbReference type="PROSITE" id="PS50082">
    <property type="entry name" value="WD_REPEATS_2"/>
    <property type="match status" value="1"/>
</dbReference>
<evidence type="ECO:0000256" key="3">
    <source>
        <dbReference type="ARBA" id="ARBA00022737"/>
    </source>
</evidence>
<dbReference type="Gene3D" id="2.130.10.10">
    <property type="entry name" value="YVTN repeat-like/Quinoprotein amine dehydrogenase"/>
    <property type="match status" value="1"/>
</dbReference>
<dbReference type="Pfam" id="PF00400">
    <property type="entry name" value="WD40"/>
    <property type="match status" value="1"/>
</dbReference>
<proteinExistence type="inferred from homology"/>
<dbReference type="HOGENOM" id="CLU_036100_2_0_1"/>
<organism evidence="9 10">
    <name type="scientific">Trichoplax adhaerens</name>
    <name type="common">Trichoplax reptans</name>
    <dbReference type="NCBI Taxonomy" id="10228"/>
    <lineage>
        <taxon>Eukaryota</taxon>
        <taxon>Metazoa</taxon>
        <taxon>Placozoa</taxon>
        <taxon>Uniplacotomia</taxon>
        <taxon>Trichoplacea</taxon>
        <taxon>Trichoplacidae</taxon>
        <taxon>Trichoplax</taxon>
    </lineage>
</organism>
<dbReference type="InterPro" id="IPR015943">
    <property type="entry name" value="WD40/YVTN_repeat-like_dom_sf"/>
</dbReference>
<protein>
    <recommendedName>
        <fullName evidence="6">methylated diphthine methylhydrolase</fullName>
        <ecNumber evidence="6">3.1.1.97</ecNumber>
    </recommendedName>
</protein>
<dbReference type="AlphaFoldDB" id="B3RPV9"/>
<keyword evidence="3" id="KW-0677">Repeat</keyword>
<dbReference type="KEGG" id="tad:TRIADDRAFT_20606"/>
<dbReference type="OrthoDB" id="1930760at2759"/>
<evidence type="ECO:0000256" key="7">
    <source>
        <dbReference type="ARBA" id="ARBA00047551"/>
    </source>
</evidence>
<dbReference type="GeneID" id="6751301"/>
<dbReference type="FunCoup" id="B3RPV9">
    <property type="interactions" value="1757"/>
</dbReference>
<reference evidence="9 10" key="1">
    <citation type="journal article" date="2008" name="Nature">
        <title>The Trichoplax genome and the nature of placozoans.</title>
        <authorList>
            <person name="Srivastava M."/>
            <person name="Begovic E."/>
            <person name="Chapman J."/>
            <person name="Putnam N.H."/>
            <person name="Hellsten U."/>
            <person name="Kawashima T."/>
            <person name="Kuo A."/>
            <person name="Mitros T."/>
            <person name="Salamov A."/>
            <person name="Carpenter M.L."/>
            <person name="Signorovitch A.Y."/>
            <person name="Moreno M.A."/>
            <person name="Kamm K."/>
            <person name="Grimwood J."/>
            <person name="Schmutz J."/>
            <person name="Shapiro H."/>
            <person name="Grigoriev I.V."/>
            <person name="Buss L.W."/>
            <person name="Schierwater B."/>
            <person name="Dellaporta S.L."/>
            <person name="Rokhsar D.S."/>
        </authorList>
    </citation>
    <scope>NUCLEOTIDE SEQUENCE [LARGE SCALE GENOMIC DNA]</scope>
    <source>
        <strain evidence="9 10">Grell-BS-1999</strain>
    </source>
</reference>
<evidence type="ECO:0000256" key="6">
    <source>
        <dbReference type="ARBA" id="ARBA00039131"/>
    </source>
</evidence>
<keyword evidence="4" id="KW-0378">Hydrolase</keyword>
<name>B3RPV9_TRIAD</name>
<dbReference type="OMA" id="LDMKWLP"/>
<dbReference type="RefSeq" id="XP_002109543.1">
    <property type="nucleotide sequence ID" value="XM_002109507.1"/>
</dbReference>
<dbReference type="InterPro" id="IPR036322">
    <property type="entry name" value="WD40_repeat_dom_sf"/>
</dbReference>
<dbReference type="GO" id="GO:0061685">
    <property type="term" value="F:diphthine methylesterase activity"/>
    <property type="evidence" value="ECO:0000318"/>
    <property type="project" value="GO_Central"/>
</dbReference>
<keyword evidence="2 8" id="KW-0853">WD repeat</keyword>
<dbReference type="Proteomes" id="UP000009022">
    <property type="component" value="Unassembled WGS sequence"/>
</dbReference>
<comment type="pathway">
    <text evidence="1">Protein modification; peptidyl-diphthamide biosynthesis.</text>
</comment>
<dbReference type="PANTHER" id="PTHR46042">
    <property type="entry name" value="DIPHTHINE METHYLTRANSFERASE"/>
    <property type="match status" value="1"/>
</dbReference>
<gene>
    <name evidence="9" type="ORF">TRIADDRAFT_20606</name>
</gene>
<dbReference type="GO" id="GO:0005737">
    <property type="term" value="C:cytoplasm"/>
    <property type="evidence" value="ECO:0000318"/>
    <property type="project" value="GO_Central"/>
</dbReference>
<sequence length="352" mass="39667">MDSTWYPLQQIDTEYSADSVEWCPHQAFDDVVVCGTYQLAQNDGGTNSRLGRVLLYQLQDDQYWIEHSRINTPAILDMKWCCQQNLPVIALADAAGCASLYSIADDEGKIGLNLLNSCCFDSSALALSLDWSSRCNADRLAVSDSTGKLNIFQAGSGSSLTADRRWLAHDYEAWIIAFDRWNDNIVYSGGDDCKLKGWDLRTECSSAVFTSKRHSMGVCSIHCNPHKDFIIATGSYDENIFIWDSRHMTKPLSRIEVGGGVWRLKWNPNIPDILLAACMHNGFSIIKPTIVVSYKEHSSLAYGCDWKVMKEKSDQEQSPKPSNELKCDQLVASCSFYDHSLHLWYWRTGVNL</sequence>
<dbReference type="SUPFAM" id="SSF50978">
    <property type="entry name" value="WD40 repeat-like"/>
    <property type="match status" value="1"/>
</dbReference>
<evidence type="ECO:0000256" key="1">
    <source>
        <dbReference type="ARBA" id="ARBA00005156"/>
    </source>
</evidence>
<comment type="catalytic activity">
    <reaction evidence="7">
        <text>diphthine methyl ester-[translation elongation factor 2] + H2O = diphthine-[translation elongation factor 2] + methanol + H(+)</text>
        <dbReference type="Rhea" id="RHEA:42656"/>
        <dbReference type="Rhea" id="RHEA-COMP:10172"/>
        <dbReference type="Rhea" id="RHEA-COMP:10173"/>
        <dbReference type="ChEBI" id="CHEBI:15377"/>
        <dbReference type="ChEBI" id="CHEBI:15378"/>
        <dbReference type="ChEBI" id="CHEBI:17790"/>
        <dbReference type="ChEBI" id="CHEBI:79005"/>
        <dbReference type="ChEBI" id="CHEBI:82696"/>
        <dbReference type="EC" id="3.1.1.97"/>
    </reaction>
</comment>
<evidence type="ECO:0000256" key="5">
    <source>
        <dbReference type="ARBA" id="ARBA00038092"/>
    </source>
</evidence>
<dbReference type="CTD" id="6751301"/>
<dbReference type="EC" id="3.1.1.97" evidence="6"/>
<dbReference type="eggNOG" id="KOG0280">
    <property type="taxonomic scope" value="Eukaryota"/>
</dbReference>
<dbReference type="SMART" id="SM00320">
    <property type="entry name" value="WD40"/>
    <property type="match status" value="3"/>
</dbReference>
<dbReference type="InterPro" id="IPR052415">
    <property type="entry name" value="Diphthine_MTase"/>
</dbReference>
<dbReference type="GO" id="GO:0017183">
    <property type="term" value="P:protein histidyl modification to diphthamide"/>
    <property type="evidence" value="ECO:0000318"/>
    <property type="project" value="GO_Central"/>
</dbReference>
<dbReference type="PANTHER" id="PTHR46042:SF1">
    <property type="entry name" value="DIPHTHINE METHYLTRANSFERASE"/>
    <property type="match status" value="1"/>
</dbReference>
<feature type="repeat" description="WD" evidence="8">
    <location>
        <begin position="211"/>
        <end position="244"/>
    </location>
</feature>
<evidence type="ECO:0000256" key="4">
    <source>
        <dbReference type="ARBA" id="ARBA00022801"/>
    </source>
</evidence>
<dbReference type="PhylomeDB" id="B3RPV9"/>
<dbReference type="EMBL" id="DS985242">
    <property type="protein sequence ID" value="EDV27709.1"/>
    <property type="molecule type" value="Genomic_DNA"/>
</dbReference>
<evidence type="ECO:0000313" key="9">
    <source>
        <dbReference type="EMBL" id="EDV27709.1"/>
    </source>
</evidence>
<evidence type="ECO:0000313" key="10">
    <source>
        <dbReference type="Proteomes" id="UP000009022"/>
    </source>
</evidence>
<dbReference type="InParanoid" id="B3RPV9"/>
<dbReference type="STRING" id="10228.B3RPV9"/>
<evidence type="ECO:0000256" key="2">
    <source>
        <dbReference type="ARBA" id="ARBA00022574"/>
    </source>
</evidence>
<keyword evidence="10" id="KW-1185">Reference proteome</keyword>
<dbReference type="InterPro" id="IPR001680">
    <property type="entry name" value="WD40_rpt"/>
</dbReference>
<comment type="similarity">
    <text evidence="5">Belongs to the DPH7 family.</text>
</comment>
<accession>B3RPV9</accession>
<evidence type="ECO:0000256" key="8">
    <source>
        <dbReference type="PROSITE-ProRule" id="PRU00221"/>
    </source>
</evidence>